<dbReference type="EMBL" id="FN649730">
    <property type="protein sequence ID" value="CBJ31462.1"/>
    <property type="molecule type" value="Genomic_DNA"/>
</dbReference>
<accession>D7FTT5</accession>
<feature type="region of interest" description="Disordered" evidence="1">
    <location>
        <begin position="382"/>
        <end position="433"/>
    </location>
</feature>
<feature type="compositionally biased region" description="Pro residues" evidence="1">
    <location>
        <begin position="253"/>
        <end position="262"/>
    </location>
</feature>
<sequence>MEARHSLLSSTYEHVLGGGLRALVRDVERAVSRCTCSWKAHTRQQVEFQDLVAVIRRVRREVEGPIGGSAYYGGGGDFDGGGGAVGEGLGRSSGVRHALLLRYIINPSDGIGGMAAAATTTAPAPTNDTTLEGIVVNGTASASAGATAEGRNGGVSSLGGGGGVGGTAGGTLLQGVGKVLDETWDTAESPNFAAALQSCLDATFGMVYEQLRQKAFCRGSTTGGGRRQHTGAAAAAAAAGSEDVGGGRAAGPPSEPKAPPSEPAGAATGPAAATSGDGGGLPAGVAAAHAAGGGGAVGFVAAAPAVAEREESAQVLATVISQAKLVVSEILEASPGNEYAHAVASLPSVQDLCFSVFSGGGGAAAAGGAQLYNNPAAVRSGGGVGDRDLPPQEPPRVGSAGGFGGFGGGGVGVGGGDSSGPLLGAAATRRPAR</sequence>
<organism evidence="2 3">
    <name type="scientific">Ectocarpus siliculosus</name>
    <name type="common">Brown alga</name>
    <name type="synonym">Conferva siliculosa</name>
    <dbReference type="NCBI Taxonomy" id="2880"/>
    <lineage>
        <taxon>Eukaryota</taxon>
        <taxon>Sar</taxon>
        <taxon>Stramenopiles</taxon>
        <taxon>Ochrophyta</taxon>
        <taxon>PX clade</taxon>
        <taxon>Phaeophyceae</taxon>
        <taxon>Ectocarpales</taxon>
        <taxon>Ectocarpaceae</taxon>
        <taxon>Ectocarpus</taxon>
    </lineage>
</organism>
<dbReference type="InParanoid" id="D7FTT5"/>
<dbReference type="Proteomes" id="UP000002630">
    <property type="component" value="Linkage Group LG05"/>
</dbReference>
<feature type="region of interest" description="Disordered" evidence="1">
    <location>
        <begin position="220"/>
        <end position="276"/>
    </location>
</feature>
<feature type="compositionally biased region" description="Low complexity" evidence="1">
    <location>
        <begin position="263"/>
        <end position="275"/>
    </location>
</feature>
<dbReference type="AlphaFoldDB" id="D7FTT5"/>
<evidence type="ECO:0000313" key="3">
    <source>
        <dbReference type="Proteomes" id="UP000002630"/>
    </source>
</evidence>
<name>D7FTT5_ECTSI</name>
<evidence type="ECO:0000313" key="2">
    <source>
        <dbReference type="EMBL" id="CBJ31462.1"/>
    </source>
</evidence>
<feature type="compositionally biased region" description="Gly residues" evidence="1">
    <location>
        <begin position="399"/>
        <end position="418"/>
    </location>
</feature>
<gene>
    <name evidence="2" type="ORF">Esi_0257_0009</name>
</gene>
<protein>
    <submittedName>
        <fullName evidence="2">Uncharacterized protein</fullName>
    </submittedName>
</protein>
<dbReference type="EMBL" id="FN648439">
    <property type="protein sequence ID" value="CBJ31462.1"/>
    <property type="molecule type" value="Genomic_DNA"/>
</dbReference>
<proteinExistence type="predicted"/>
<keyword evidence="3" id="KW-1185">Reference proteome</keyword>
<reference evidence="2 3" key="1">
    <citation type="journal article" date="2010" name="Nature">
        <title>The Ectocarpus genome and the independent evolution of multicellularity in brown algae.</title>
        <authorList>
            <person name="Cock J.M."/>
            <person name="Sterck L."/>
            <person name="Rouze P."/>
            <person name="Scornet D."/>
            <person name="Allen A.E."/>
            <person name="Amoutzias G."/>
            <person name="Anthouard V."/>
            <person name="Artiguenave F."/>
            <person name="Aury J.M."/>
            <person name="Badger J.H."/>
            <person name="Beszteri B."/>
            <person name="Billiau K."/>
            <person name="Bonnet E."/>
            <person name="Bothwell J.H."/>
            <person name="Bowler C."/>
            <person name="Boyen C."/>
            <person name="Brownlee C."/>
            <person name="Carrano C.J."/>
            <person name="Charrier B."/>
            <person name="Cho G.Y."/>
            <person name="Coelho S.M."/>
            <person name="Collen J."/>
            <person name="Corre E."/>
            <person name="Da Silva C."/>
            <person name="Delage L."/>
            <person name="Delaroque N."/>
            <person name="Dittami S.M."/>
            <person name="Doulbeau S."/>
            <person name="Elias M."/>
            <person name="Farnham G."/>
            <person name="Gachon C.M."/>
            <person name="Gschloessl B."/>
            <person name="Heesch S."/>
            <person name="Jabbari K."/>
            <person name="Jubin C."/>
            <person name="Kawai H."/>
            <person name="Kimura K."/>
            <person name="Kloareg B."/>
            <person name="Kupper F.C."/>
            <person name="Lang D."/>
            <person name="Le Bail A."/>
            <person name="Leblanc C."/>
            <person name="Lerouge P."/>
            <person name="Lohr M."/>
            <person name="Lopez P.J."/>
            <person name="Martens C."/>
            <person name="Maumus F."/>
            <person name="Michel G."/>
            <person name="Miranda-Saavedra D."/>
            <person name="Morales J."/>
            <person name="Moreau H."/>
            <person name="Motomura T."/>
            <person name="Nagasato C."/>
            <person name="Napoli C.A."/>
            <person name="Nelson D.R."/>
            <person name="Nyvall-Collen P."/>
            <person name="Peters A.F."/>
            <person name="Pommier C."/>
            <person name="Potin P."/>
            <person name="Poulain J."/>
            <person name="Quesneville H."/>
            <person name="Read B."/>
            <person name="Rensing S.A."/>
            <person name="Ritter A."/>
            <person name="Rousvoal S."/>
            <person name="Samanta M."/>
            <person name="Samson G."/>
            <person name="Schroeder D.C."/>
            <person name="Segurens B."/>
            <person name="Strittmatter M."/>
            <person name="Tonon T."/>
            <person name="Tregear J.W."/>
            <person name="Valentin K."/>
            <person name="von Dassow P."/>
            <person name="Yamagishi T."/>
            <person name="Van de Peer Y."/>
            <person name="Wincker P."/>
        </authorList>
    </citation>
    <scope>NUCLEOTIDE SEQUENCE [LARGE SCALE GENOMIC DNA]</scope>
    <source>
        <strain evidence="3">Ec32 / CCAP1310/4</strain>
    </source>
</reference>
<evidence type="ECO:0000256" key="1">
    <source>
        <dbReference type="SAM" id="MobiDB-lite"/>
    </source>
</evidence>
<feature type="compositionally biased region" description="Low complexity" evidence="1">
    <location>
        <begin position="230"/>
        <end position="242"/>
    </location>
</feature>